<feature type="region of interest" description="Disordered" evidence="1">
    <location>
        <begin position="29"/>
        <end position="67"/>
    </location>
</feature>
<keyword evidence="3" id="KW-1185">Reference proteome</keyword>
<evidence type="ECO:0000313" key="2">
    <source>
        <dbReference type="EMBL" id="MPC76426.1"/>
    </source>
</evidence>
<dbReference type="AlphaFoldDB" id="A0A5B7I3A4"/>
<dbReference type="EMBL" id="VSRR010043324">
    <property type="protein sequence ID" value="MPC76426.1"/>
    <property type="molecule type" value="Genomic_DNA"/>
</dbReference>
<protein>
    <submittedName>
        <fullName evidence="2">Uncharacterized protein</fullName>
    </submittedName>
</protein>
<accession>A0A5B7I3A4</accession>
<dbReference type="Proteomes" id="UP000324222">
    <property type="component" value="Unassembled WGS sequence"/>
</dbReference>
<comment type="caution">
    <text evidence="2">The sequence shown here is derived from an EMBL/GenBank/DDBJ whole genome shotgun (WGS) entry which is preliminary data.</text>
</comment>
<name>A0A5B7I3A4_PORTR</name>
<evidence type="ECO:0000256" key="1">
    <source>
        <dbReference type="SAM" id="MobiDB-lite"/>
    </source>
</evidence>
<reference evidence="2 3" key="1">
    <citation type="submission" date="2019-05" db="EMBL/GenBank/DDBJ databases">
        <title>Another draft genome of Portunus trituberculatus and its Hox gene families provides insights of decapod evolution.</title>
        <authorList>
            <person name="Jeong J.-H."/>
            <person name="Song I."/>
            <person name="Kim S."/>
            <person name="Choi T."/>
            <person name="Kim D."/>
            <person name="Ryu S."/>
            <person name="Kim W."/>
        </authorList>
    </citation>
    <scope>NUCLEOTIDE SEQUENCE [LARGE SCALE GENOMIC DNA]</scope>
    <source>
        <tissue evidence="2">Muscle</tissue>
    </source>
</reference>
<sequence>MPQTSTTVVEIEKQDLNDRKRWWWWLSVPPPSSTQPPSAPPWTRFGSTSDDTTTEQDQGSEEQQQATLKALKTTRHPRFSVLSAAGRVCVCVAGQVCSCVIRQKAQSHLSLELLTHGVPVMGFGP</sequence>
<gene>
    <name evidence="2" type="ORF">E2C01_070836</name>
</gene>
<organism evidence="2 3">
    <name type="scientific">Portunus trituberculatus</name>
    <name type="common">Swimming crab</name>
    <name type="synonym">Neptunus trituberculatus</name>
    <dbReference type="NCBI Taxonomy" id="210409"/>
    <lineage>
        <taxon>Eukaryota</taxon>
        <taxon>Metazoa</taxon>
        <taxon>Ecdysozoa</taxon>
        <taxon>Arthropoda</taxon>
        <taxon>Crustacea</taxon>
        <taxon>Multicrustacea</taxon>
        <taxon>Malacostraca</taxon>
        <taxon>Eumalacostraca</taxon>
        <taxon>Eucarida</taxon>
        <taxon>Decapoda</taxon>
        <taxon>Pleocyemata</taxon>
        <taxon>Brachyura</taxon>
        <taxon>Eubrachyura</taxon>
        <taxon>Portunoidea</taxon>
        <taxon>Portunidae</taxon>
        <taxon>Portuninae</taxon>
        <taxon>Portunus</taxon>
    </lineage>
</organism>
<feature type="compositionally biased region" description="Pro residues" evidence="1">
    <location>
        <begin position="29"/>
        <end position="40"/>
    </location>
</feature>
<evidence type="ECO:0000313" key="3">
    <source>
        <dbReference type="Proteomes" id="UP000324222"/>
    </source>
</evidence>
<proteinExistence type="predicted"/>